<dbReference type="PROSITE" id="PS51352">
    <property type="entry name" value="THIOREDOXIN_2"/>
    <property type="match status" value="1"/>
</dbReference>
<dbReference type="Gene3D" id="3.40.30.10">
    <property type="entry name" value="Glutaredoxin"/>
    <property type="match status" value="1"/>
</dbReference>
<gene>
    <name evidence="3" type="ORF">MB84_22010</name>
</gene>
<dbReference type="InterPro" id="IPR013766">
    <property type="entry name" value="Thioredoxin_domain"/>
</dbReference>
<organism evidence="3 4">
    <name type="scientific">Pandoraea oxalativorans</name>
    <dbReference type="NCBI Taxonomy" id="573737"/>
    <lineage>
        <taxon>Bacteria</taxon>
        <taxon>Pseudomonadati</taxon>
        <taxon>Pseudomonadota</taxon>
        <taxon>Betaproteobacteria</taxon>
        <taxon>Burkholderiales</taxon>
        <taxon>Burkholderiaceae</taxon>
        <taxon>Pandoraea</taxon>
    </lineage>
</organism>
<dbReference type="EMBL" id="CP011253">
    <property type="protein sequence ID" value="AKC72662.2"/>
    <property type="molecule type" value="Genomic_DNA"/>
</dbReference>
<dbReference type="GO" id="GO:0016209">
    <property type="term" value="F:antioxidant activity"/>
    <property type="evidence" value="ECO:0007669"/>
    <property type="project" value="InterPro"/>
</dbReference>
<dbReference type="InterPro" id="IPR036249">
    <property type="entry name" value="Thioredoxin-like_sf"/>
</dbReference>
<dbReference type="Proteomes" id="UP000035050">
    <property type="component" value="Chromosome"/>
</dbReference>
<dbReference type="SUPFAM" id="SSF52833">
    <property type="entry name" value="Thioredoxin-like"/>
    <property type="match status" value="1"/>
</dbReference>
<dbReference type="OrthoDB" id="9811352at2"/>
<proteinExistence type="predicted"/>
<dbReference type="GO" id="GO:0015036">
    <property type="term" value="F:disulfide oxidoreductase activity"/>
    <property type="evidence" value="ECO:0007669"/>
    <property type="project" value="UniProtKB-ARBA"/>
</dbReference>
<dbReference type="InterPro" id="IPR000866">
    <property type="entry name" value="AhpC/TSA"/>
</dbReference>
<keyword evidence="4" id="KW-1185">Reference proteome</keyword>
<dbReference type="AlphaFoldDB" id="A0A0E3YHV4"/>
<evidence type="ECO:0000259" key="2">
    <source>
        <dbReference type="PROSITE" id="PS51352"/>
    </source>
</evidence>
<dbReference type="Pfam" id="PF00578">
    <property type="entry name" value="AhpC-TSA"/>
    <property type="match status" value="1"/>
</dbReference>
<sequence>MKERFAMQRRHFLHTLGALGAAGALGATGPDALAAGPTKGATEVDDSALAGTSGGTLSAWRGATPAFSLDGLDGKTYALSQYRGRVVIVNFWATWCGPCREEIPAMGAVVRQYRQRGLALLAINYKEPATTVKPFVDKLPIDGTVLLDTDGAVYKRFGSLGLPATYLVDRAGNARFWRMGELDWTDMGLHGHIEALVAQKSGTPA</sequence>
<dbReference type="PANTHER" id="PTHR42852">
    <property type="entry name" value="THIOL:DISULFIDE INTERCHANGE PROTEIN DSBE"/>
    <property type="match status" value="1"/>
</dbReference>
<dbReference type="InterPro" id="IPR017937">
    <property type="entry name" value="Thioredoxin_CS"/>
</dbReference>
<dbReference type="PROSITE" id="PS51318">
    <property type="entry name" value="TAT"/>
    <property type="match status" value="1"/>
</dbReference>
<dbReference type="PROSITE" id="PS00194">
    <property type="entry name" value="THIOREDOXIN_1"/>
    <property type="match status" value="1"/>
</dbReference>
<keyword evidence="1" id="KW-0676">Redox-active center</keyword>
<accession>A0A0E3YHV4</accession>
<dbReference type="KEGG" id="pox:MB84_22010"/>
<evidence type="ECO:0000256" key="1">
    <source>
        <dbReference type="ARBA" id="ARBA00023284"/>
    </source>
</evidence>
<dbReference type="InterPro" id="IPR050553">
    <property type="entry name" value="Thioredoxin_ResA/DsbE_sf"/>
</dbReference>
<reference evidence="3" key="1">
    <citation type="submission" date="2016-06" db="EMBL/GenBank/DDBJ databases">
        <title>Pandoraea oxalativorans DSM 23570 Genome Sequencing.</title>
        <authorList>
            <person name="Ee R."/>
            <person name="Lim Y.-L."/>
            <person name="Yong D."/>
            <person name="Yin W.-F."/>
            <person name="Chan K.-G."/>
        </authorList>
    </citation>
    <scope>NUCLEOTIDE SEQUENCE</scope>
    <source>
        <strain evidence="3">DSM 23570</strain>
    </source>
</reference>
<evidence type="ECO:0000313" key="3">
    <source>
        <dbReference type="EMBL" id="AKC72662.2"/>
    </source>
</evidence>
<dbReference type="InterPro" id="IPR006311">
    <property type="entry name" value="TAT_signal"/>
</dbReference>
<evidence type="ECO:0000313" key="4">
    <source>
        <dbReference type="Proteomes" id="UP000035050"/>
    </source>
</evidence>
<name>A0A0E3YHV4_9BURK</name>
<protein>
    <recommendedName>
        <fullName evidence="2">Thioredoxin domain-containing protein</fullName>
    </recommendedName>
</protein>
<dbReference type="CDD" id="cd02966">
    <property type="entry name" value="TlpA_like_family"/>
    <property type="match status" value="1"/>
</dbReference>
<feature type="domain" description="Thioredoxin" evidence="2">
    <location>
        <begin position="58"/>
        <end position="198"/>
    </location>
</feature>
<dbReference type="PANTHER" id="PTHR42852:SF18">
    <property type="entry name" value="CHROMOSOME UNDETERMINED SCAFFOLD_47, WHOLE GENOME SHOTGUN SEQUENCE"/>
    <property type="match status" value="1"/>
</dbReference>